<keyword evidence="4 9" id="KW-1133">Transmembrane helix</keyword>
<keyword evidence="5 9" id="KW-0472">Membrane</keyword>
<dbReference type="PANTHER" id="PTHR42643">
    <property type="entry name" value="IONOTROPIC RECEPTOR 20A-RELATED"/>
    <property type="match status" value="1"/>
</dbReference>
<evidence type="ECO:0000313" key="11">
    <source>
        <dbReference type="EMBL" id="OXA38947.1"/>
    </source>
</evidence>
<evidence type="ECO:0000256" key="9">
    <source>
        <dbReference type="SAM" id="Phobius"/>
    </source>
</evidence>
<dbReference type="Pfam" id="PF00071">
    <property type="entry name" value="Ras"/>
    <property type="match status" value="1"/>
</dbReference>
<evidence type="ECO:0000256" key="7">
    <source>
        <dbReference type="ARBA" id="ARBA00023180"/>
    </source>
</evidence>
<comment type="caution">
    <text evidence="11">The sequence shown here is derived from an EMBL/GenBank/DDBJ whole genome shotgun (WGS) entry which is preliminary data.</text>
</comment>
<comment type="subcellular location">
    <subcellularLocation>
        <location evidence="1">Cell membrane</location>
        <topology evidence="1">Multi-pass membrane protein</topology>
    </subcellularLocation>
</comment>
<reference evidence="11 12" key="1">
    <citation type="submission" date="2015-12" db="EMBL/GenBank/DDBJ databases">
        <title>The genome of Folsomia candida.</title>
        <authorList>
            <person name="Faddeeva A."/>
            <person name="Derks M.F."/>
            <person name="Anvar Y."/>
            <person name="Smit S."/>
            <person name="Van Straalen N."/>
            <person name="Roelofs D."/>
        </authorList>
    </citation>
    <scope>NUCLEOTIDE SEQUENCE [LARGE SCALE GENOMIC DNA]</scope>
    <source>
        <strain evidence="11 12">VU population</strain>
        <tissue evidence="11">Whole body</tissue>
    </source>
</reference>
<evidence type="ECO:0000256" key="10">
    <source>
        <dbReference type="SAM" id="SignalP"/>
    </source>
</evidence>
<accession>A0A226D2K1</accession>
<keyword evidence="6" id="KW-0675">Receptor</keyword>
<evidence type="ECO:0000256" key="1">
    <source>
        <dbReference type="ARBA" id="ARBA00004651"/>
    </source>
</evidence>
<sequence>MKQFQCQLVLVVVFLGLRVRGHSSSSWPQIFSSPCSIHFLGPVGDEDVQRYYYGQRNNNRVVVGQINNIPNPKSGMTPPPARRSFSHQCSTLLIVLPRDATSRRPKFWANLLDYMQSPKFLTANPTYILLQLPHSWSDMADFVPKFLTILRFIHTTSKYIVVSEDEDAPSVHIVCLHCPLYSQHGPGVELLLDEFATIGEIRNSIDSMWRNLHCRLNGTQVQVQRDFLVFNTQGNVPNCDDLGNFVGDPRLCIVDLLSKVLEFRVVFNPAGSGFESGSAQFERLLRHPQALEGTISNEIDNWQSTYLYFTYSAKEHQRIEYIVQGWITDPLSFVVILDRWGVGKSALLQPYDSRIWTLIVLSIPVVSLVLAASISINHLPTEGSKNGWKLCSGSCFLAVHLSLMVWAAMVEQNPKERMVKKVLLVSFRVLFGIWLLSTLVISNAYTGTVISFLCATIMPSNLPLSYKALLDTSLQLVGVDAVYVPPFKRMLYYSEILIVQYLFMSGLSSQASNQSYLYRLHNRTNYVANFSGSKLAYLLEEGSSIPAHFVRLGMNTSLTTPRWSLSKNFAYLSRQSETTRFANLMRKASPDSLVWEPTENSEIISIQGEFFLFNTWRKFGRRHFIIIEYLKFHNVLAYAATFASIRNYFSIFVRAYIHRIVEAGLPILWKQKEEEFFCLNDWEEFECWKEKWGRKEMGVKKCVNLTPEVKSGHKVSKHHHGHSHGSHPNEDGGQKKQPLDLTVLLPTFRLLSYGIYASTFSLLVEFVMSLALSESTWGGTRFMSSNSSSSMRARHHHHGPSVCGVVCRECGDIPMVLVANKIDLHKQAVVDSGDLEGMARTLGIPKLFRTSVKDDVNVNAVFTFLSSVYLQTAMAPSPVPPEEDPSDNLHSTNDALALVPQLSPPTRKPFFSFNRSNTNNNNNKMAKLNQVNAASAAGGGGLILHSSSNNKKKGGGLIDRDRVLKNPVILTSATTPVGVSNNKMSFFSSSKKGVTQPAVSQQQQPQPQLVVGPPQRGGGYAILGGHGKGHGFMLDPHHPSGYYRSGGQQQHPHRTYHYAAIDPTSRGTRGGGGGWTDPNVPFRLDLMGGKKRRHRESSGCSIL</sequence>
<keyword evidence="7" id="KW-0325">Glycoprotein</keyword>
<dbReference type="GO" id="GO:0005525">
    <property type="term" value="F:GTP binding"/>
    <property type="evidence" value="ECO:0007669"/>
    <property type="project" value="InterPro"/>
</dbReference>
<feature type="transmembrane region" description="Helical" evidence="9">
    <location>
        <begin position="388"/>
        <end position="409"/>
    </location>
</feature>
<feature type="transmembrane region" description="Helical" evidence="9">
    <location>
        <begin position="429"/>
        <end position="457"/>
    </location>
</feature>
<keyword evidence="12" id="KW-1185">Reference proteome</keyword>
<feature type="signal peptide" evidence="10">
    <location>
        <begin position="1"/>
        <end position="23"/>
    </location>
</feature>
<dbReference type="GO" id="GO:0003924">
    <property type="term" value="F:GTPase activity"/>
    <property type="evidence" value="ECO:0007669"/>
    <property type="project" value="InterPro"/>
</dbReference>
<dbReference type="InterPro" id="IPR052192">
    <property type="entry name" value="Insect_Ionotropic_Sensory_Rcpt"/>
</dbReference>
<feature type="transmembrane region" description="Helical" evidence="9">
    <location>
        <begin position="355"/>
        <end position="376"/>
    </location>
</feature>
<gene>
    <name evidence="11" type="ORF">Fcan01_26290</name>
</gene>
<dbReference type="EMBL" id="LNIX01000042">
    <property type="protein sequence ID" value="OXA38947.1"/>
    <property type="molecule type" value="Genomic_DNA"/>
</dbReference>
<evidence type="ECO:0000256" key="4">
    <source>
        <dbReference type="ARBA" id="ARBA00022989"/>
    </source>
</evidence>
<evidence type="ECO:0000256" key="8">
    <source>
        <dbReference type="SAM" id="MobiDB-lite"/>
    </source>
</evidence>
<dbReference type="AlphaFoldDB" id="A0A226D2K1"/>
<proteinExistence type="predicted"/>
<organism evidence="11 12">
    <name type="scientific">Folsomia candida</name>
    <name type="common">Springtail</name>
    <dbReference type="NCBI Taxonomy" id="158441"/>
    <lineage>
        <taxon>Eukaryota</taxon>
        <taxon>Metazoa</taxon>
        <taxon>Ecdysozoa</taxon>
        <taxon>Arthropoda</taxon>
        <taxon>Hexapoda</taxon>
        <taxon>Collembola</taxon>
        <taxon>Entomobryomorpha</taxon>
        <taxon>Isotomoidea</taxon>
        <taxon>Isotomidae</taxon>
        <taxon>Proisotominae</taxon>
        <taxon>Folsomia</taxon>
    </lineage>
</organism>
<evidence type="ECO:0000256" key="2">
    <source>
        <dbReference type="ARBA" id="ARBA00022475"/>
    </source>
</evidence>
<dbReference type="OrthoDB" id="6585768at2759"/>
<dbReference type="Gene3D" id="3.40.50.300">
    <property type="entry name" value="P-loop containing nucleotide triphosphate hydrolases"/>
    <property type="match status" value="1"/>
</dbReference>
<keyword evidence="3 9" id="KW-0812">Transmembrane</keyword>
<feature type="chain" id="PRO_5012104184" evidence="10">
    <location>
        <begin position="24"/>
        <end position="1103"/>
    </location>
</feature>
<feature type="region of interest" description="Disordered" evidence="8">
    <location>
        <begin position="713"/>
        <end position="735"/>
    </location>
</feature>
<keyword evidence="10" id="KW-0732">Signal</keyword>
<dbReference type="InterPro" id="IPR027417">
    <property type="entry name" value="P-loop_NTPase"/>
</dbReference>
<evidence type="ECO:0000256" key="6">
    <source>
        <dbReference type="ARBA" id="ARBA00023170"/>
    </source>
</evidence>
<name>A0A226D2K1_FOLCA</name>
<dbReference type="Proteomes" id="UP000198287">
    <property type="component" value="Unassembled WGS sequence"/>
</dbReference>
<dbReference type="Gene3D" id="1.10.287.70">
    <property type="match status" value="1"/>
</dbReference>
<feature type="compositionally biased region" description="Basic residues" evidence="8">
    <location>
        <begin position="713"/>
        <end position="725"/>
    </location>
</feature>
<evidence type="ECO:0000313" key="12">
    <source>
        <dbReference type="Proteomes" id="UP000198287"/>
    </source>
</evidence>
<evidence type="ECO:0000256" key="3">
    <source>
        <dbReference type="ARBA" id="ARBA00022692"/>
    </source>
</evidence>
<dbReference type="PANTHER" id="PTHR42643:SF24">
    <property type="entry name" value="IONOTROPIC RECEPTOR 60A"/>
    <property type="match status" value="1"/>
</dbReference>
<protein>
    <submittedName>
        <fullName evidence="11">Ras-related protein Rab-23</fullName>
    </submittedName>
</protein>
<dbReference type="SUPFAM" id="SSF52540">
    <property type="entry name" value="P-loop containing nucleoside triphosphate hydrolases"/>
    <property type="match status" value="1"/>
</dbReference>
<evidence type="ECO:0000256" key="5">
    <source>
        <dbReference type="ARBA" id="ARBA00023136"/>
    </source>
</evidence>
<dbReference type="InterPro" id="IPR001806">
    <property type="entry name" value="Small_GTPase"/>
</dbReference>
<keyword evidence="2" id="KW-1003">Cell membrane</keyword>
<dbReference type="GO" id="GO:0005886">
    <property type="term" value="C:plasma membrane"/>
    <property type="evidence" value="ECO:0007669"/>
    <property type="project" value="UniProtKB-SubCell"/>
</dbReference>